<dbReference type="EMBL" id="QLTT01000014">
    <property type="protein sequence ID" value="RAS59454.1"/>
    <property type="molecule type" value="Genomic_DNA"/>
</dbReference>
<dbReference type="SUPFAM" id="SSF46785">
    <property type="entry name" value="Winged helix' DNA-binding domain"/>
    <property type="match status" value="1"/>
</dbReference>
<reference evidence="2 3" key="1">
    <citation type="submission" date="2018-06" db="EMBL/GenBank/DDBJ databases">
        <title>Genomic Encyclopedia of Type Strains, Phase IV (KMG-IV): sequencing the most valuable type-strain genomes for metagenomic binning, comparative biology and taxonomic classification.</title>
        <authorList>
            <person name="Goeker M."/>
        </authorList>
    </citation>
    <scope>NUCLEOTIDE SEQUENCE [LARGE SCALE GENOMIC DNA]</scope>
    <source>
        <strain evidence="2 3">DSM 45479</strain>
    </source>
</reference>
<proteinExistence type="predicted"/>
<protein>
    <submittedName>
        <fullName evidence="2">IclR-like helix-turn-helix domain-containing protein</fullName>
    </submittedName>
</protein>
<dbReference type="InterPro" id="IPR036390">
    <property type="entry name" value="WH_DNA-bd_sf"/>
</dbReference>
<dbReference type="Proteomes" id="UP000248714">
    <property type="component" value="Unassembled WGS sequence"/>
</dbReference>
<dbReference type="RefSeq" id="WP_112231872.1">
    <property type="nucleotide sequence ID" value="NZ_QLTT01000014.1"/>
</dbReference>
<evidence type="ECO:0000259" key="1">
    <source>
        <dbReference type="PROSITE" id="PS51077"/>
    </source>
</evidence>
<comment type="caution">
    <text evidence="2">The sequence shown here is derived from an EMBL/GenBank/DDBJ whole genome shotgun (WGS) entry which is preliminary data.</text>
</comment>
<dbReference type="InterPro" id="IPR005471">
    <property type="entry name" value="Tscrpt_reg_IclR_N"/>
</dbReference>
<organism evidence="2 3">
    <name type="scientific">Lentzea atacamensis</name>
    <dbReference type="NCBI Taxonomy" id="531938"/>
    <lineage>
        <taxon>Bacteria</taxon>
        <taxon>Bacillati</taxon>
        <taxon>Actinomycetota</taxon>
        <taxon>Actinomycetes</taxon>
        <taxon>Pseudonocardiales</taxon>
        <taxon>Pseudonocardiaceae</taxon>
        <taxon>Lentzea</taxon>
    </lineage>
</organism>
<evidence type="ECO:0000313" key="2">
    <source>
        <dbReference type="EMBL" id="RAS59454.1"/>
    </source>
</evidence>
<dbReference type="PROSITE" id="PS51077">
    <property type="entry name" value="HTH_ICLR"/>
    <property type="match status" value="1"/>
</dbReference>
<evidence type="ECO:0000313" key="3">
    <source>
        <dbReference type="Proteomes" id="UP000248714"/>
    </source>
</evidence>
<dbReference type="Pfam" id="PF09339">
    <property type="entry name" value="HTH_IclR"/>
    <property type="match status" value="1"/>
</dbReference>
<keyword evidence="3" id="KW-1185">Reference proteome</keyword>
<name>A0ABX9DVX9_9PSEU</name>
<feature type="domain" description="HTH iclR-type" evidence="1">
    <location>
        <begin position="11"/>
        <end position="72"/>
    </location>
</feature>
<sequence>MTTGSDRTPPISAAGRIAWILDQFTQGEPARRLTDLRRETALPLSTVHRHLTGLVDHELLELDEDGRYRVGPLLRRIARQLDTADAAS</sequence>
<gene>
    <name evidence="2" type="ORF">C8D87_11466</name>
</gene>
<dbReference type="Gene3D" id="1.10.10.10">
    <property type="entry name" value="Winged helix-like DNA-binding domain superfamily/Winged helix DNA-binding domain"/>
    <property type="match status" value="1"/>
</dbReference>
<dbReference type="InterPro" id="IPR036388">
    <property type="entry name" value="WH-like_DNA-bd_sf"/>
</dbReference>
<accession>A0ABX9DVX9</accession>